<dbReference type="PROSITE" id="PS51393">
    <property type="entry name" value="LIPOXYGENASE_3"/>
    <property type="match status" value="1"/>
</dbReference>
<dbReference type="Gene3D" id="4.10.375.10">
    <property type="entry name" value="Lipoxygenase-1, Domain 2"/>
    <property type="match status" value="1"/>
</dbReference>
<dbReference type="InterPro" id="IPR001024">
    <property type="entry name" value="PLAT/LH2_dom"/>
</dbReference>
<evidence type="ECO:0000256" key="16">
    <source>
        <dbReference type="ARBA" id="ARBA00051140"/>
    </source>
</evidence>
<keyword evidence="12 19" id="KW-0560">Oxidoreductase</keyword>
<keyword evidence="7 19" id="KW-0479">Metal-binding</keyword>
<evidence type="ECO:0000256" key="9">
    <source>
        <dbReference type="ARBA" id="ARBA00022832"/>
    </source>
</evidence>
<dbReference type="Gene3D" id="3.10.450.60">
    <property type="match status" value="1"/>
</dbReference>
<proteinExistence type="inferred from homology"/>
<dbReference type="InterPro" id="IPR036226">
    <property type="entry name" value="LipOase_C_sf"/>
</dbReference>
<dbReference type="InterPro" id="IPR013819">
    <property type="entry name" value="LipOase_C"/>
</dbReference>
<organism evidence="24 25">
    <name type="scientific">Elaeis guineensis var. tenera</name>
    <name type="common">Oil palm</name>
    <dbReference type="NCBI Taxonomy" id="51953"/>
    <lineage>
        <taxon>Eukaryota</taxon>
        <taxon>Viridiplantae</taxon>
        <taxon>Streptophyta</taxon>
        <taxon>Embryophyta</taxon>
        <taxon>Tracheophyta</taxon>
        <taxon>Spermatophyta</taxon>
        <taxon>Magnoliopsida</taxon>
        <taxon>Liliopsida</taxon>
        <taxon>Arecaceae</taxon>
        <taxon>Arecoideae</taxon>
        <taxon>Cocoseae</taxon>
        <taxon>Elaeidinae</taxon>
        <taxon>Elaeis</taxon>
    </lineage>
</organism>
<dbReference type="InterPro" id="IPR020833">
    <property type="entry name" value="LipOase_Fe_BS"/>
</dbReference>
<evidence type="ECO:0000256" key="10">
    <source>
        <dbReference type="ARBA" id="ARBA00022946"/>
    </source>
</evidence>
<gene>
    <name evidence="25" type="primary">LOC105061262</name>
</gene>
<evidence type="ECO:0000256" key="11">
    <source>
        <dbReference type="ARBA" id="ARBA00022964"/>
    </source>
</evidence>
<dbReference type="GO" id="GO:0006633">
    <property type="term" value="P:fatty acid biosynthetic process"/>
    <property type="evidence" value="ECO:0007669"/>
    <property type="project" value="UniProtKB-KW"/>
</dbReference>
<dbReference type="InterPro" id="IPR020834">
    <property type="entry name" value="LipOase_CS"/>
</dbReference>
<sequence length="899" mass="101173">MFLAASQTSNLHSLPLLFFSGRSRSHRTLSKSIFRPSVPRRTSARCGQTCCALTAVPPTTSVGSEAAVPSATSAGSMAAKAVVTVKLTVGGFFENFRLTRAVDDINDMIGKTLVLGLVSTELDPSTGLEKDAIEAYARRVNQKGDEVKYEVNFSIPEDFGDIGGILVMNKQHKEMFIRDITLVVGHATVTVHCNSWVHALSDSPEKRIFFTETCLPNQTPSGVQRLRKKELKTLRGNAQGKRKRFERIYDYDTYNDLGCPDQGDEKARPVLGGKQHPYPRRCRTGRPPTKKDPLSETRSDVVYVPRDEALSEVKQMTITAKTLNSALDAVFPFVGTVFINTMLMVLNLMGKDTASNKPTSSQFSEELDFSQTTLTKLMKSIADGCGRVRHDSRTNKLTWCRDEEFARRTLAGLNPFGIQLLKELPLVSKLDPELYGPPESAITKELVEREIKMSIEEALEEKRLFILDYHDLLLPYVHKVRELEGTTLYGSRTLFFLMEDATLRPVAIELTRPASPTKPQWKRVFTRSWDSTGAWLWTLAKAHVCAHDSGYHQLIAHWLRGHCCTEPYIIAANRQLSVMHPIHQLLRPHFRYTLEINAIARKNLICAGGLIESCFSPGKYSMELSSFAYDQLWRFDMDALPADLIRRGMAVEDPAAEHGLRLTIEDYPFASDGLLIWSAIKQWVQDYVSHYYPDPAHVLDDYELQGWWTEVRTKGHEDKKDEPWWPILNSPENLAQVLTTIIWVASAHHAAVNFGLSQYVGNIPHRPTIARTTMPVEDEPEGEAARFWDDPEAALLECLPSPVQATQVMAWLDVLSSHASDEEYLGGDLELGWAKDPMVRTAYEKFHRRLKEVEGIIDERNRDTRLKNRCGAGIAPYEILKPFSRPGVTGMGIPNSISI</sequence>
<evidence type="ECO:0000256" key="15">
    <source>
        <dbReference type="ARBA" id="ARBA00023160"/>
    </source>
</evidence>
<keyword evidence="24" id="KW-1185">Reference proteome</keyword>
<keyword evidence="4 20" id="KW-0444">Lipid biosynthesis</keyword>
<dbReference type="GO" id="GO:0034440">
    <property type="term" value="P:lipid oxidation"/>
    <property type="evidence" value="ECO:0007669"/>
    <property type="project" value="InterPro"/>
</dbReference>
<evidence type="ECO:0000256" key="8">
    <source>
        <dbReference type="ARBA" id="ARBA00022767"/>
    </source>
</evidence>
<keyword evidence="11 19" id="KW-0223">Dioxygenase</keyword>
<comment type="pathway">
    <text evidence="20">Lipid metabolism; oxylipin biosynthesis.</text>
</comment>
<keyword evidence="6" id="KW-0934">Plastid</keyword>
<dbReference type="GO" id="GO:0016165">
    <property type="term" value="F:linoleate 13S-lipoxygenase activity"/>
    <property type="evidence" value="ECO:0007669"/>
    <property type="project" value="UniProtKB-EC"/>
</dbReference>
<dbReference type="PANTHER" id="PTHR11771">
    <property type="entry name" value="LIPOXYGENASE"/>
    <property type="match status" value="1"/>
</dbReference>
<dbReference type="Proteomes" id="UP000504607">
    <property type="component" value="Unplaced"/>
</dbReference>
<dbReference type="OrthoDB" id="407298at2759"/>
<evidence type="ECO:0000256" key="5">
    <source>
        <dbReference type="ARBA" id="ARBA00022528"/>
    </source>
</evidence>
<dbReference type="PROSITE" id="PS50095">
    <property type="entry name" value="PLAT"/>
    <property type="match status" value="1"/>
</dbReference>
<comment type="subcellular location">
    <subcellularLocation>
        <location evidence="2">Plastid</location>
        <location evidence="2">Chloroplast</location>
    </subcellularLocation>
</comment>
<keyword evidence="15 20" id="KW-0275">Fatty acid biosynthesis</keyword>
<dbReference type="InterPro" id="IPR042057">
    <property type="entry name" value="Lipoxy_PLAT/LH2"/>
</dbReference>
<keyword evidence="9" id="KW-0276">Fatty acid metabolism</keyword>
<evidence type="ECO:0000256" key="21">
    <source>
        <dbReference type="SAM" id="MobiDB-lite"/>
    </source>
</evidence>
<dbReference type="PRINTS" id="PR00087">
    <property type="entry name" value="LIPOXYGENASE"/>
</dbReference>
<keyword evidence="13 19" id="KW-0408">Iron</keyword>
<dbReference type="SUPFAM" id="SSF49723">
    <property type="entry name" value="Lipase/lipooxygenase domain (PLAT/LH2 domain)"/>
    <property type="match status" value="1"/>
</dbReference>
<evidence type="ECO:0000256" key="2">
    <source>
        <dbReference type="ARBA" id="ARBA00004229"/>
    </source>
</evidence>
<evidence type="ECO:0000256" key="17">
    <source>
        <dbReference type="ARBA" id="ARBA00052046"/>
    </source>
</evidence>
<dbReference type="PRINTS" id="PR00468">
    <property type="entry name" value="PLTLPOXGNASE"/>
</dbReference>
<evidence type="ECO:0000256" key="4">
    <source>
        <dbReference type="ARBA" id="ARBA00022516"/>
    </source>
</evidence>
<feature type="region of interest" description="Disordered" evidence="21">
    <location>
        <begin position="262"/>
        <end position="297"/>
    </location>
</feature>
<evidence type="ECO:0000259" key="22">
    <source>
        <dbReference type="PROSITE" id="PS50095"/>
    </source>
</evidence>
<comment type="catalytic activity">
    <reaction evidence="16">
        <text>(9Z,12Z)-octadecadienoate + O2 = (13S)-hydroperoxy-(9Z,11E)-octadecadienoate</text>
        <dbReference type="Rhea" id="RHEA:22780"/>
        <dbReference type="ChEBI" id="CHEBI:15379"/>
        <dbReference type="ChEBI" id="CHEBI:30245"/>
        <dbReference type="ChEBI" id="CHEBI:57466"/>
        <dbReference type="EC" id="1.13.11.12"/>
    </reaction>
</comment>
<keyword evidence="10" id="KW-0809">Transit peptide</keyword>
<feature type="domain" description="Lipoxygenase" evidence="23">
    <location>
        <begin position="213"/>
        <end position="899"/>
    </location>
</feature>
<keyword evidence="5" id="KW-0150">Chloroplast</keyword>
<dbReference type="PROSITE" id="PS00081">
    <property type="entry name" value="LIPOXYGENASE_2"/>
    <property type="match status" value="1"/>
</dbReference>
<evidence type="ECO:0000256" key="13">
    <source>
        <dbReference type="ARBA" id="ARBA00023004"/>
    </source>
</evidence>
<dbReference type="InterPro" id="IPR001246">
    <property type="entry name" value="LipOase_plant"/>
</dbReference>
<dbReference type="AlphaFoldDB" id="A0A6I9SIW1"/>
<evidence type="ECO:0000256" key="18">
    <source>
        <dbReference type="PROSITE-ProRule" id="PRU00152"/>
    </source>
</evidence>
<reference evidence="25" key="1">
    <citation type="submission" date="2025-08" db="UniProtKB">
        <authorList>
            <consortium name="RefSeq"/>
        </authorList>
    </citation>
    <scope>IDENTIFICATION</scope>
</reference>
<dbReference type="GO" id="GO:0009507">
    <property type="term" value="C:chloroplast"/>
    <property type="evidence" value="ECO:0007669"/>
    <property type="project" value="UniProtKB-SubCell"/>
</dbReference>
<accession>A0A6I9SIW1</accession>
<evidence type="ECO:0000256" key="1">
    <source>
        <dbReference type="ARBA" id="ARBA00001962"/>
    </source>
</evidence>
<feature type="domain" description="PLAT" evidence="22">
    <location>
        <begin position="81"/>
        <end position="211"/>
    </location>
</feature>
<dbReference type="CDD" id="cd01751">
    <property type="entry name" value="PLAT_LH2"/>
    <property type="match status" value="1"/>
</dbReference>
<keyword evidence="14" id="KW-0443">Lipid metabolism</keyword>
<evidence type="ECO:0000313" key="25">
    <source>
        <dbReference type="RefSeq" id="XP_010943563.1"/>
    </source>
</evidence>
<evidence type="ECO:0000256" key="14">
    <source>
        <dbReference type="ARBA" id="ARBA00023098"/>
    </source>
</evidence>
<comment type="cofactor">
    <cofactor evidence="1 19">
        <name>Fe cation</name>
        <dbReference type="ChEBI" id="CHEBI:24875"/>
    </cofactor>
</comment>
<dbReference type="Pfam" id="PF01477">
    <property type="entry name" value="PLAT"/>
    <property type="match status" value="1"/>
</dbReference>
<evidence type="ECO:0000256" key="12">
    <source>
        <dbReference type="ARBA" id="ARBA00023002"/>
    </source>
</evidence>
<evidence type="ECO:0000256" key="20">
    <source>
        <dbReference type="RuleBase" id="RU003975"/>
    </source>
</evidence>
<dbReference type="Pfam" id="PF00305">
    <property type="entry name" value="Lipoxygenase"/>
    <property type="match status" value="1"/>
</dbReference>
<evidence type="ECO:0000313" key="24">
    <source>
        <dbReference type="Proteomes" id="UP000504607"/>
    </source>
</evidence>
<evidence type="ECO:0000256" key="7">
    <source>
        <dbReference type="ARBA" id="ARBA00022723"/>
    </source>
</evidence>
<dbReference type="GO" id="GO:0031408">
    <property type="term" value="P:oxylipin biosynthetic process"/>
    <property type="evidence" value="ECO:0007669"/>
    <property type="project" value="UniProtKB-UniRule"/>
</dbReference>
<dbReference type="FunFam" id="3.10.450.60:FF:000005">
    <property type="entry name" value="Lipoxygenase"/>
    <property type="match status" value="1"/>
</dbReference>
<dbReference type="RefSeq" id="XP_010943563.1">
    <property type="nucleotide sequence ID" value="XM_010945261.2"/>
</dbReference>
<evidence type="ECO:0000256" key="6">
    <source>
        <dbReference type="ARBA" id="ARBA00022640"/>
    </source>
</evidence>
<dbReference type="PROSITE" id="PS00711">
    <property type="entry name" value="LIPOXYGENASE_1"/>
    <property type="match status" value="1"/>
</dbReference>
<evidence type="ECO:0000256" key="3">
    <source>
        <dbReference type="ARBA" id="ARBA00009419"/>
    </source>
</evidence>
<comment type="caution">
    <text evidence="18">Lacks conserved residue(s) required for the propagation of feature annotation.</text>
</comment>
<keyword evidence="8 20" id="KW-0925">Oxylipin biosynthesis</keyword>
<evidence type="ECO:0000256" key="19">
    <source>
        <dbReference type="RuleBase" id="RU003974"/>
    </source>
</evidence>
<dbReference type="Gene3D" id="2.60.60.20">
    <property type="entry name" value="PLAT/LH2 domain"/>
    <property type="match status" value="1"/>
</dbReference>
<dbReference type="SUPFAM" id="SSF48484">
    <property type="entry name" value="Lipoxigenase"/>
    <property type="match status" value="1"/>
</dbReference>
<dbReference type="FunFam" id="1.20.245.10:FF:000002">
    <property type="entry name" value="Lipoxygenase"/>
    <property type="match status" value="1"/>
</dbReference>
<comment type="catalytic activity">
    <reaction evidence="17">
        <text>(9Z,12Z,15Z)-octadecatrienoate + O2 = (13S)-hydroperoxy-(9Z,11E,15Z)-octadecatrienoate</text>
        <dbReference type="Rhea" id="RHEA:34495"/>
        <dbReference type="ChEBI" id="CHEBI:15379"/>
        <dbReference type="ChEBI" id="CHEBI:32387"/>
        <dbReference type="ChEBI" id="CHEBI:58757"/>
        <dbReference type="EC" id="1.13.11.12"/>
    </reaction>
</comment>
<name>A0A6I9SIW1_ELAGV</name>
<comment type="function">
    <text evidence="20">Plant lipoxygenase may be involved in a number of diverse aspects of plant physiology including growth and development, pest resistance, and senescence or responses to wounding.</text>
</comment>
<dbReference type="UniPathway" id="UPA00382"/>
<dbReference type="Gene3D" id="1.20.245.10">
    <property type="entry name" value="Lipoxygenase-1, Domain 5"/>
    <property type="match status" value="1"/>
</dbReference>
<dbReference type="GO" id="GO:0046872">
    <property type="term" value="F:metal ion binding"/>
    <property type="evidence" value="ECO:0007669"/>
    <property type="project" value="UniProtKB-UniRule"/>
</dbReference>
<dbReference type="InterPro" id="IPR000907">
    <property type="entry name" value="LipOase"/>
</dbReference>
<dbReference type="SMART" id="SM00308">
    <property type="entry name" value="LH2"/>
    <property type="match status" value="1"/>
</dbReference>
<protein>
    <recommendedName>
        <fullName evidence="20">Lipoxygenase</fullName>
        <ecNumber evidence="20">1.13.11.-</ecNumber>
    </recommendedName>
</protein>
<dbReference type="EC" id="1.13.11.-" evidence="20"/>
<evidence type="ECO:0000259" key="23">
    <source>
        <dbReference type="PROSITE" id="PS51393"/>
    </source>
</evidence>
<comment type="similarity">
    <text evidence="3 19">Belongs to the lipoxygenase family.</text>
</comment>
<dbReference type="InterPro" id="IPR036392">
    <property type="entry name" value="PLAT/LH2_dom_sf"/>
</dbReference>